<dbReference type="EMBL" id="CP144695">
    <property type="protein sequence ID" value="WVZ04889.1"/>
    <property type="molecule type" value="Genomic_DNA"/>
</dbReference>
<organism evidence="2 3">
    <name type="scientific">Vigna mungo</name>
    <name type="common">Black gram</name>
    <name type="synonym">Phaseolus mungo</name>
    <dbReference type="NCBI Taxonomy" id="3915"/>
    <lineage>
        <taxon>Eukaryota</taxon>
        <taxon>Viridiplantae</taxon>
        <taxon>Streptophyta</taxon>
        <taxon>Embryophyta</taxon>
        <taxon>Tracheophyta</taxon>
        <taxon>Spermatophyta</taxon>
        <taxon>Magnoliopsida</taxon>
        <taxon>eudicotyledons</taxon>
        <taxon>Gunneridae</taxon>
        <taxon>Pentapetalae</taxon>
        <taxon>rosids</taxon>
        <taxon>fabids</taxon>
        <taxon>Fabales</taxon>
        <taxon>Fabaceae</taxon>
        <taxon>Papilionoideae</taxon>
        <taxon>50 kb inversion clade</taxon>
        <taxon>NPAAA clade</taxon>
        <taxon>indigoferoid/millettioid clade</taxon>
        <taxon>Phaseoleae</taxon>
        <taxon>Vigna</taxon>
    </lineage>
</organism>
<accession>A0AAQ3N835</accession>
<sequence>MAKDKIDRELKTTIIQNELREMRDEQLHSRKKSRGSRSGDSNYERESLRVGEYYHHPSFSRRPRKYYHIPPPPREVKVDLLHFHGKDNVEAYLDLEIKVEQIFACH</sequence>
<dbReference type="Proteomes" id="UP001374535">
    <property type="component" value="Chromosome 6"/>
</dbReference>
<feature type="region of interest" description="Disordered" evidence="1">
    <location>
        <begin position="17"/>
        <end position="47"/>
    </location>
</feature>
<reference evidence="2 3" key="1">
    <citation type="journal article" date="2023" name="Life. Sci Alliance">
        <title>Evolutionary insights into 3D genome organization and epigenetic landscape of Vigna mungo.</title>
        <authorList>
            <person name="Junaid A."/>
            <person name="Singh B."/>
            <person name="Bhatia S."/>
        </authorList>
    </citation>
    <scope>NUCLEOTIDE SEQUENCE [LARGE SCALE GENOMIC DNA]</scope>
    <source>
        <strain evidence="2">Urdbean</strain>
    </source>
</reference>
<name>A0AAQ3N835_VIGMU</name>
<protein>
    <submittedName>
        <fullName evidence="2">Uncharacterized protein</fullName>
    </submittedName>
</protein>
<evidence type="ECO:0000256" key="1">
    <source>
        <dbReference type="SAM" id="MobiDB-lite"/>
    </source>
</evidence>
<feature type="compositionally biased region" description="Basic and acidic residues" evidence="1">
    <location>
        <begin position="18"/>
        <end position="28"/>
    </location>
</feature>
<gene>
    <name evidence="2" type="ORF">V8G54_018235</name>
</gene>
<evidence type="ECO:0000313" key="2">
    <source>
        <dbReference type="EMBL" id="WVZ04889.1"/>
    </source>
</evidence>
<proteinExistence type="predicted"/>
<dbReference type="AlphaFoldDB" id="A0AAQ3N835"/>
<keyword evidence="3" id="KW-1185">Reference proteome</keyword>
<evidence type="ECO:0000313" key="3">
    <source>
        <dbReference type="Proteomes" id="UP001374535"/>
    </source>
</evidence>